<keyword evidence="1" id="KW-1133">Transmembrane helix</keyword>
<evidence type="ECO:0000256" key="1">
    <source>
        <dbReference type="SAM" id="Phobius"/>
    </source>
</evidence>
<name>A0A518ATT4_9BACT</name>
<feature type="transmembrane region" description="Helical" evidence="1">
    <location>
        <begin position="36"/>
        <end position="58"/>
    </location>
</feature>
<accession>A0A518ATT4</accession>
<reference evidence="2 3" key="1">
    <citation type="submission" date="2019-02" db="EMBL/GenBank/DDBJ databases">
        <title>Deep-cultivation of Planctomycetes and their phenomic and genomic characterization uncovers novel biology.</title>
        <authorList>
            <person name="Wiegand S."/>
            <person name="Jogler M."/>
            <person name="Boedeker C."/>
            <person name="Pinto D."/>
            <person name="Vollmers J."/>
            <person name="Rivas-Marin E."/>
            <person name="Kohn T."/>
            <person name="Peeters S.H."/>
            <person name="Heuer A."/>
            <person name="Rast P."/>
            <person name="Oberbeckmann S."/>
            <person name="Bunk B."/>
            <person name="Jeske O."/>
            <person name="Meyerdierks A."/>
            <person name="Storesund J.E."/>
            <person name="Kallscheuer N."/>
            <person name="Luecker S."/>
            <person name="Lage O.M."/>
            <person name="Pohl T."/>
            <person name="Merkel B.J."/>
            <person name="Hornburger P."/>
            <person name="Mueller R.-W."/>
            <person name="Bruemmer F."/>
            <person name="Labrenz M."/>
            <person name="Spormann A.M."/>
            <person name="Op den Camp H."/>
            <person name="Overmann J."/>
            <person name="Amann R."/>
            <person name="Jetten M.S.M."/>
            <person name="Mascher T."/>
            <person name="Medema M.H."/>
            <person name="Devos D.P."/>
            <person name="Kaster A.-K."/>
            <person name="Ovreas L."/>
            <person name="Rohde M."/>
            <person name="Galperin M.Y."/>
            <person name="Jogler C."/>
        </authorList>
    </citation>
    <scope>NUCLEOTIDE SEQUENCE [LARGE SCALE GENOMIC DNA]</scope>
    <source>
        <strain evidence="2 3">Pan181</strain>
    </source>
</reference>
<dbReference type="AlphaFoldDB" id="A0A518ATT4"/>
<sequence>MWGGLDWLLILFLGVCRLLGLAPPEQSERENIIQNILAVLVLVVVVSSVLAVIGTLVLK</sequence>
<dbReference type="KEGG" id="amuc:Pan181_43690"/>
<dbReference type="Proteomes" id="UP000315750">
    <property type="component" value="Chromosome"/>
</dbReference>
<evidence type="ECO:0000313" key="3">
    <source>
        <dbReference type="Proteomes" id="UP000315750"/>
    </source>
</evidence>
<keyword evidence="1" id="KW-0812">Transmembrane</keyword>
<keyword evidence="1" id="KW-0472">Membrane</keyword>
<gene>
    <name evidence="2" type="ORF">Pan181_43690</name>
</gene>
<evidence type="ECO:0000313" key="2">
    <source>
        <dbReference type="EMBL" id="QDU58142.1"/>
    </source>
</evidence>
<proteinExistence type="predicted"/>
<keyword evidence="3" id="KW-1185">Reference proteome</keyword>
<protein>
    <submittedName>
        <fullName evidence="2">Uncharacterized protein</fullName>
    </submittedName>
</protein>
<dbReference type="EMBL" id="CP036278">
    <property type="protein sequence ID" value="QDU58142.1"/>
    <property type="molecule type" value="Genomic_DNA"/>
</dbReference>
<organism evidence="2 3">
    <name type="scientific">Aeoliella mucimassa</name>
    <dbReference type="NCBI Taxonomy" id="2527972"/>
    <lineage>
        <taxon>Bacteria</taxon>
        <taxon>Pseudomonadati</taxon>
        <taxon>Planctomycetota</taxon>
        <taxon>Planctomycetia</taxon>
        <taxon>Pirellulales</taxon>
        <taxon>Lacipirellulaceae</taxon>
        <taxon>Aeoliella</taxon>
    </lineage>
</organism>
<dbReference type="RefSeq" id="WP_145249737.1">
    <property type="nucleotide sequence ID" value="NZ_CP036278.1"/>
</dbReference>